<protein>
    <recommendedName>
        <fullName evidence="3">Secreted protein</fullName>
    </recommendedName>
</protein>
<accession>A0A7R9VJT5</accession>
<name>A0A7R9VJT5_9CHLO</name>
<sequence length="173" mass="19551">MLRLLLRLLLRLRLDIVSVTDADSDLESSRSDDDDDEDDGVRLRCMSERLARLLLRRRVLLLCRGSRLPDLLSRLLRCRSRLWLRRWLLPRPRLLLRRFLRSVSCLDFRFSSTLPPGSSTPALADCASAGKLRITGTHVCSLQIQVSSACCRGGTLLAQSTTAMACAVRRSQT</sequence>
<dbReference type="AlphaFoldDB" id="A0A7R9VJT5"/>
<reference evidence="2" key="1">
    <citation type="submission" date="2021-01" db="EMBL/GenBank/DDBJ databases">
        <authorList>
            <person name="Corre E."/>
            <person name="Pelletier E."/>
            <person name="Niang G."/>
            <person name="Scheremetjew M."/>
            <person name="Finn R."/>
            <person name="Kale V."/>
            <person name="Holt S."/>
            <person name="Cochrane G."/>
            <person name="Meng A."/>
            <person name="Brown T."/>
            <person name="Cohen L."/>
        </authorList>
    </citation>
    <scope>NUCLEOTIDE SEQUENCE</scope>
    <source>
        <strain evidence="2">CCMP219</strain>
    </source>
</reference>
<gene>
    <name evidence="2" type="ORF">CEUR00632_LOCUS14270</name>
</gene>
<organism evidence="2">
    <name type="scientific">Chlamydomonas euryale</name>
    <dbReference type="NCBI Taxonomy" id="1486919"/>
    <lineage>
        <taxon>Eukaryota</taxon>
        <taxon>Viridiplantae</taxon>
        <taxon>Chlorophyta</taxon>
        <taxon>core chlorophytes</taxon>
        <taxon>Chlorophyceae</taxon>
        <taxon>CS clade</taxon>
        <taxon>Chlamydomonadales</taxon>
        <taxon>Chlamydomonadaceae</taxon>
        <taxon>Chlamydomonas</taxon>
    </lineage>
</organism>
<evidence type="ECO:0000313" key="2">
    <source>
        <dbReference type="EMBL" id="CAD8297879.1"/>
    </source>
</evidence>
<proteinExistence type="predicted"/>
<evidence type="ECO:0008006" key="3">
    <source>
        <dbReference type="Google" id="ProtNLM"/>
    </source>
</evidence>
<feature type="chain" id="PRO_5030641356" description="Secreted protein" evidence="1">
    <location>
        <begin position="23"/>
        <end position="173"/>
    </location>
</feature>
<keyword evidence="1" id="KW-0732">Signal</keyword>
<evidence type="ECO:0000256" key="1">
    <source>
        <dbReference type="SAM" id="SignalP"/>
    </source>
</evidence>
<dbReference type="EMBL" id="HBEC01030829">
    <property type="protein sequence ID" value="CAD8297879.1"/>
    <property type="molecule type" value="Transcribed_RNA"/>
</dbReference>
<feature type="signal peptide" evidence="1">
    <location>
        <begin position="1"/>
        <end position="22"/>
    </location>
</feature>